<dbReference type="UniPathway" id="UPA00148"/>
<dbReference type="PANTHER" id="PTHR21343">
    <property type="entry name" value="DETHIOBIOTIN SYNTHETASE"/>
    <property type="match status" value="1"/>
</dbReference>
<feature type="active site" description="Nucleophile" evidence="4">
    <location>
        <position position="328"/>
    </location>
</feature>
<dbReference type="Proteomes" id="UP000007803">
    <property type="component" value="Chromosome"/>
</dbReference>
<keyword evidence="8" id="KW-1185">Reference proteome</keyword>
<evidence type="ECO:0000313" key="7">
    <source>
        <dbReference type="EMBL" id="ADN08135.1"/>
    </source>
</evidence>
<comment type="pathway">
    <text evidence="1 4">Cofactor biosynthesis; adenosylcobalamin biosynthesis.</text>
</comment>
<dbReference type="eggNOG" id="COG1492">
    <property type="taxonomic scope" value="Bacteria"/>
</dbReference>
<dbReference type="Gene3D" id="3.40.50.880">
    <property type="match status" value="1"/>
</dbReference>
<dbReference type="CDD" id="cd01750">
    <property type="entry name" value="GATase1_CobQ"/>
    <property type="match status" value="1"/>
</dbReference>
<dbReference type="InterPro" id="IPR033949">
    <property type="entry name" value="CobQ_GATase1"/>
</dbReference>
<accession>E0USV8</accession>
<feature type="active site" evidence="4">
    <location>
        <position position="407"/>
    </location>
</feature>
<evidence type="ECO:0000256" key="2">
    <source>
        <dbReference type="ARBA" id="ARBA00022573"/>
    </source>
</evidence>
<dbReference type="InterPro" id="IPR002586">
    <property type="entry name" value="CobQ/CobB/MinD/ParA_Nub-bd_dom"/>
</dbReference>
<keyword evidence="3 4" id="KW-0315">Glutamine amidotransferase</keyword>
<dbReference type="KEGG" id="sua:Saut_0086"/>
<comment type="similarity">
    <text evidence="4">Belongs to the CobB/CobQ family. CobQ subfamily.</text>
</comment>
<dbReference type="RefSeq" id="WP_013325891.1">
    <property type="nucleotide sequence ID" value="NC_014506.1"/>
</dbReference>
<evidence type="ECO:0000259" key="5">
    <source>
        <dbReference type="Pfam" id="PF01656"/>
    </source>
</evidence>
<feature type="domain" description="CobQ/CobB/MinD/ParA nucleotide binding" evidence="5">
    <location>
        <begin position="5"/>
        <end position="227"/>
    </location>
</feature>
<feature type="domain" description="CobB/CobQ-like glutamine amidotransferase" evidence="6">
    <location>
        <begin position="252"/>
        <end position="414"/>
    </location>
</feature>
<dbReference type="OrthoDB" id="9808302at2"/>
<proteinExistence type="inferred from homology"/>
<dbReference type="InterPro" id="IPR004459">
    <property type="entry name" value="CobQ_synth"/>
</dbReference>
<dbReference type="PANTHER" id="PTHR21343:SF1">
    <property type="entry name" value="COBYRIC ACID SYNTHASE"/>
    <property type="match status" value="1"/>
</dbReference>
<name>E0USV8_SULAO</name>
<dbReference type="PROSITE" id="PS51274">
    <property type="entry name" value="GATASE_COBBQ"/>
    <property type="match status" value="1"/>
</dbReference>
<dbReference type="NCBIfam" id="NF001989">
    <property type="entry name" value="PRK00784.1"/>
    <property type="match status" value="1"/>
</dbReference>
<dbReference type="STRING" id="563040.Saut_0086"/>
<dbReference type="HAMAP" id="MF_00028">
    <property type="entry name" value="CobQ"/>
    <property type="match status" value="1"/>
</dbReference>
<evidence type="ECO:0000256" key="1">
    <source>
        <dbReference type="ARBA" id="ARBA00004953"/>
    </source>
</evidence>
<dbReference type="InterPro" id="IPR029062">
    <property type="entry name" value="Class_I_gatase-like"/>
</dbReference>
<evidence type="ECO:0000313" key="8">
    <source>
        <dbReference type="Proteomes" id="UP000007803"/>
    </source>
</evidence>
<gene>
    <name evidence="4" type="primary">cobQ</name>
    <name evidence="7" type="ordered locus">Saut_0086</name>
</gene>
<dbReference type="HOGENOM" id="CLU_019250_2_2_7"/>
<evidence type="ECO:0000259" key="6">
    <source>
        <dbReference type="Pfam" id="PF07685"/>
    </source>
</evidence>
<dbReference type="InterPro" id="IPR027417">
    <property type="entry name" value="P-loop_NTPase"/>
</dbReference>
<comment type="function">
    <text evidence="4">Catalyzes amidations at positions B, D, E, and G on adenosylcobyrinic A,C-diamide. NH(2) groups are provided by glutamine, and one molecule of ATP is hydrogenolyzed for each amidation.</text>
</comment>
<dbReference type="NCBIfam" id="TIGR00313">
    <property type="entry name" value="cobQ"/>
    <property type="match status" value="1"/>
</dbReference>
<evidence type="ECO:0000256" key="4">
    <source>
        <dbReference type="HAMAP-Rule" id="MF_00028"/>
    </source>
</evidence>
<dbReference type="GO" id="GO:0003824">
    <property type="term" value="F:catalytic activity"/>
    <property type="evidence" value="ECO:0007669"/>
    <property type="project" value="InterPro"/>
</dbReference>
<reference evidence="8" key="1">
    <citation type="journal article" date="2010" name="Stand. Genomic Sci.">
        <title>Complete genome sequence of Sulfurimonas autotrophica type strain (OK10).</title>
        <authorList>
            <person name="Sikorski J."/>
            <person name="Munk C."/>
            <person name="Lapidus A."/>
            <person name="Djao O."/>
            <person name="Lucas S."/>
            <person name="Glavina Del Rio T."/>
            <person name="Nolan M."/>
            <person name="Tice H."/>
            <person name="Han C."/>
            <person name="Cheng J."/>
            <person name="Tapia R."/>
            <person name="Goodwin L."/>
            <person name="Pitluck S."/>
            <person name="Liolios K."/>
            <person name="Ivanova N."/>
            <person name="Mavromatis K."/>
            <person name="Mikhailova N."/>
            <person name="Pati A."/>
            <person name="Sims D."/>
            <person name="Meincke L."/>
            <person name="Brettin T."/>
            <person name="Detter J."/>
            <person name="Chen A."/>
            <person name="Palaniappan K."/>
            <person name="Land M."/>
            <person name="Hauser L."/>
            <person name="Chang Y."/>
            <person name="Jeffries C."/>
            <person name="Rohde M."/>
            <person name="Lang E."/>
            <person name="Spring S."/>
            <person name="Goker M."/>
            <person name="Woyke T."/>
            <person name="Bristow J."/>
            <person name="Eisen J."/>
            <person name="Markowitz V."/>
            <person name="Hugenholtz P."/>
            <person name="Kyrpides N."/>
            <person name="Klenk H."/>
        </authorList>
    </citation>
    <scope>NUCLEOTIDE SEQUENCE [LARGE SCALE GENOMIC DNA]</scope>
    <source>
        <strain evidence="8">ATCC BAA-671 / DSM 16294 / JCM 11897 / OK10</strain>
    </source>
</reference>
<keyword evidence="2 4" id="KW-0169">Cobalamin biosynthesis</keyword>
<dbReference type="SUPFAM" id="SSF52540">
    <property type="entry name" value="P-loop containing nucleoside triphosphate hydrolases"/>
    <property type="match status" value="1"/>
</dbReference>
<dbReference type="Gene3D" id="3.40.50.300">
    <property type="entry name" value="P-loop containing nucleotide triphosphate hydrolases"/>
    <property type="match status" value="1"/>
</dbReference>
<dbReference type="EMBL" id="CP002205">
    <property type="protein sequence ID" value="ADN08135.1"/>
    <property type="molecule type" value="Genomic_DNA"/>
</dbReference>
<evidence type="ECO:0000256" key="3">
    <source>
        <dbReference type="ARBA" id="ARBA00022962"/>
    </source>
</evidence>
<dbReference type="SUPFAM" id="SSF52317">
    <property type="entry name" value="Class I glutamine amidotransferase-like"/>
    <property type="match status" value="1"/>
</dbReference>
<dbReference type="Pfam" id="PF01656">
    <property type="entry name" value="CbiA"/>
    <property type="match status" value="1"/>
</dbReference>
<dbReference type="GO" id="GO:0009236">
    <property type="term" value="P:cobalamin biosynthetic process"/>
    <property type="evidence" value="ECO:0007669"/>
    <property type="project" value="UniProtKB-UniRule"/>
</dbReference>
<sequence length="462" mass="51891">MHSLSIFGTSSDAGKSTLSFALTYLLHHRGLHVAPFKAQNVSNNSLVTDIDKGEIAIPQAFAAEAIGLQTTSLFNPILLKSGEANRAHMIINGKSVGDTDVWAYYKDMKRLKPIVKEAFVGLQKEYECIVAEGAGSPVELNLMDKDLSNIYVAEEFNTKIVLVADIQRGGVFASIYGVYNLLPNKLRKNVIGVIVNKFQGDISLFDEGIKIIEEDFGIKVLGVVPFKPFNLGFEDSASLMGYTQDTSKAIIKVGVIKLPHISNFTDFEPLVVDEEIELNFITSPSQAAVCDLLIVPGSKRVVDDLLWLRKRGFEPILTDKNRHIIVICGGYEMMFERIIDEQMIESPNKLVKGFGRFKGNVHFQKEKIVQKGCYNQQGIMVAGYEIHNAVAKKRSKKKKNLYGTFLHGIFENDAFRYKVFHTINKNYKGYNFKHFKQNAIADFAKHIDLHVDVDFIQKRLSE</sequence>
<organism evidence="7 8">
    <name type="scientific">Sulfurimonas autotrophica (strain ATCC BAA-671 / DSM 16294 / JCM 11897 / OK10)</name>
    <dbReference type="NCBI Taxonomy" id="563040"/>
    <lineage>
        <taxon>Bacteria</taxon>
        <taxon>Pseudomonadati</taxon>
        <taxon>Campylobacterota</taxon>
        <taxon>Epsilonproteobacteria</taxon>
        <taxon>Campylobacterales</taxon>
        <taxon>Sulfurimonadaceae</taxon>
        <taxon>Sulfurimonas</taxon>
    </lineage>
</organism>
<dbReference type="GO" id="GO:0015420">
    <property type="term" value="F:ABC-type vitamin B12 transporter activity"/>
    <property type="evidence" value="ECO:0007669"/>
    <property type="project" value="UniProtKB-UniRule"/>
</dbReference>
<dbReference type="InterPro" id="IPR011698">
    <property type="entry name" value="GATase_3"/>
</dbReference>
<protein>
    <recommendedName>
        <fullName evidence="4">Cobyric acid synthase</fullName>
    </recommendedName>
</protein>
<dbReference type="Pfam" id="PF07685">
    <property type="entry name" value="GATase_3"/>
    <property type="match status" value="1"/>
</dbReference>
<dbReference type="AlphaFoldDB" id="E0USV8"/>